<dbReference type="Proteomes" id="UP000625631">
    <property type="component" value="Unassembled WGS sequence"/>
</dbReference>
<accession>A0ABS0Q317</accession>
<protein>
    <submittedName>
        <fullName evidence="3">Uncharacterized protein</fullName>
    </submittedName>
</protein>
<gene>
    <name evidence="3" type="ORF">I7X13_03375</name>
</gene>
<evidence type="ECO:0000313" key="4">
    <source>
        <dbReference type="Proteomes" id="UP000625631"/>
    </source>
</evidence>
<dbReference type="EMBL" id="JAEDAE010000001">
    <property type="protein sequence ID" value="MBH8557074.1"/>
    <property type="molecule type" value="Genomic_DNA"/>
</dbReference>
<keyword evidence="4" id="KW-1185">Reference proteome</keyword>
<comment type="caution">
    <text evidence="3">The sequence shown here is derived from an EMBL/GenBank/DDBJ whole genome shotgun (WGS) entry which is preliminary data.</text>
</comment>
<evidence type="ECO:0000256" key="1">
    <source>
        <dbReference type="SAM" id="MobiDB-lite"/>
    </source>
</evidence>
<sequence length="549" mass="59582">MKNLFLASFGLLVGTSAFAQHTHMPGMNMQMPAAKPKPAAPKPKPISTRPAPAPRPKPAAADTTRAKAAPAMPGMDMPGMNMPAPAAEPAPAARPAHDMPGMSMGSSGNTAMPGMAADSSDMMMEMRNSFSKNLPMTRQGSGTSWHPDSSPMYMQMAQAKGWDMMLMYSVFLRYTSQNFNHSALRGDANFRANSYVMGMANHLVGERGLFSIQAMVSADPVTVGGAGYPLLFQTGESWKGEKLHDNQHPHDLVSALALGYTYAASQDVDLTGYLGYPGEPAIGPPVFMHRPSAANLPAAPLGHHWQDATHIQFGVATVGVRYRNAKLEGSLFTGREPNENRYSFDRPRFDSYSARLSVNPSDNLALQVSAAHLKSPEELEPNDNVDRTTASVMHNANVGKESILSSTFVWGMNRHSGIGEETTYSHSFLLESNLQARQFNLFTRLETLQLNYDELLLPAATDHDAHANRQVAAFTLGASKYIAKTKAGWLDLGLTGTLNTYNTENAALLTAYGRNPLSFEVYLRFIAPRMSMHMGHGGMKHGGMPGMKM</sequence>
<dbReference type="RefSeq" id="WP_198074354.1">
    <property type="nucleotide sequence ID" value="NZ_JAEDAE010000001.1"/>
</dbReference>
<name>A0ABS0Q317_9BACT</name>
<evidence type="ECO:0000313" key="3">
    <source>
        <dbReference type="EMBL" id="MBH8557074.1"/>
    </source>
</evidence>
<feature type="compositionally biased region" description="Low complexity" evidence="1">
    <location>
        <begin position="58"/>
        <end position="73"/>
    </location>
</feature>
<proteinExistence type="predicted"/>
<evidence type="ECO:0000256" key="2">
    <source>
        <dbReference type="SAM" id="SignalP"/>
    </source>
</evidence>
<feature type="region of interest" description="Disordered" evidence="1">
    <location>
        <begin position="26"/>
        <end position="73"/>
    </location>
</feature>
<reference evidence="3 4" key="1">
    <citation type="submission" date="2020-12" db="EMBL/GenBank/DDBJ databases">
        <title>Hymenobacter sp.</title>
        <authorList>
            <person name="Kim M.K."/>
        </authorList>
    </citation>
    <scope>NUCLEOTIDE SEQUENCE [LARGE SCALE GENOMIC DNA]</scope>
    <source>
        <strain evidence="3 4">BT442</strain>
    </source>
</reference>
<feature type="chain" id="PRO_5045797211" evidence="2">
    <location>
        <begin position="20"/>
        <end position="549"/>
    </location>
</feature>
<organism evidence="3 4">
    <name type="scientific">Hymenobacter negativus</name>
    <dbReference type="NCBI Taxonomy" id="2795026"/>
    <lineage>
        <taxon>Bacteria</taxon>
        <taxon>Pseudomonadati</taxon>
        <taxon>Bacteroidota</taxon>
        <taxon>Cytophagia</taxon>
        <taxon>Cytophagales</taxon>
        <taxon>Hymenobacteraceae</taxon>
        <taxon>Hymenobacter</taxon>
    </lineage>
</organism>
<feature type="signal peptide" evidence="2">
    <location>
        <begin position="1"/>
        <end position="19"/>
    </location>
</feature>
<keyword evidence="2" id="KW-0732">Signal</keyword>